<evidence type="ECO:0000256" key="6">
    <source>
        <dbReference type="ARBA" id="ARBA00022840"/>
    </source>
</evidence>
<gene>
    <name evidence="13" type="ORF">BT63DRAFT_428068</name>
</gene>
<keyword evidence="7 12" id="KW-0648">Protein biosynthesis</keyword>
<reference evidence="13" key="1">
    <citation type="journal article" date="2020" name="Stud. Mycol.">
        <title>101 Dothideomycetes genomes: a test case for predicting lifestyles and emergence of pathogens.</title>
        <authorList>
            <person name="Haridas S."/>
            <person name="Albert R."/>
            <person name="Binder M."/>
            <person name="Bloem J."/>
            <person name="Labutti K."/>
            <person name="Salamov A."/>
            <person name="Andreopoulos B."/>
            <person name="Baker S."/>
            <person name="Barry K."/>
            <person name="Bills G."/>
            <person name="Bluhm B."/>
            <person name="Cannon C."/>
            <person name="Castanera R."/>
            <person name="Culley D."/>
            <person name="Daum C."/>
            <person name="Ezra D."/>
            <person name="Gonzalez J."/>
            <person name="Henrissat B."/>
            <person name="Kuo A."/>
            <person name="Liang C."/>
            <person name="Lipzen A."/>
            <person name="Lutzoni F."/>
            <person name="Magnuson J."/>
            <person name="Mondo S."/>
            <person name="Nolan M."/>
            <person name="Ohm R."/>
            <person name="Pangilinan J."/>
            <person name="Park H.-J."/>
            <person name="Ramirez L."/>
            <person name="Alfaro M."/>
            <person name="Sun H."/>
            <person name="Tritt A."/>
            <person name="Yoshinaga Y."/>
            <person name="Zwiers L.-H."/>
            <person name="Turgeon B."/>
            <person name="Goodwin S."/>
            <person name="Spatafora J."/>
            <person name="Crous P."/>
            <person name="Grigoriev I."/>
        </authorList>
    </citation>
    <scope>NUCLEOTIDE SEQUENCE</scope>
    <source>
        <strain evidence="13">CBS 115976</strain>
    </source>
</reference>
<evidence type="ECO:0000256" key="11">
    <source>
        <dbReference type="ARBA" id="ARBA00069760"/>
    </source>
</evidence>
<keyword evidence="8 12" id="KW-0030">Aminoacyl-tRNA synthetase</keyword>
<dbReference type="InterPro" id="IPR002305">
    <property type="entry name" value="aa-tRNA-synth_Ic"/>
</dbReference>
<dbReference type="EC" id="6.1.1.2" evidence="3"/>
<evidence type="ECO:0000256" key="3">
    <source>
        <dbReference type="ARBA" id="ARBA00013161"/>
    </source>
</evidence>
<dbReference type="GO" id="GO:0005759">
    <property type="term" value="C:mitochondrial matrix"/>
    <property type="evidence" value="ECO:0007669"/>
    <property type="project" value="UniProtKB-SubCell"/>
</dbReference>
<dbReference type="PANTHER" id="PTHR43766:SF1">
    <property type="entry name" value="TRYPTOPHAN--TRNA LIGASE, MITOCHONDRIAL"/>
    <property type="match status" value="1"/>
</dbReference>
<keyword evidence="14" id="KW-1185">Reference proteome</keyword>
<name>A0A6A6U3Y4_9PEZI</name>
<evidence type="ECO:0000256" key="7">
    <source>
        <dbReference type="ARBA" id="ARBA00022917"/>
    </source>
</evidence>
<evidence type="ECO:0000256" key="1">
    <source>
        <dbReference type="ARBA" id="ARBA00004305"/>
    </source>
</evidence>
<evidence type="ECO:0000256" key="4">
    <source>
        <dbReference type="ARBA" id="ARBA00022598"/>
    </source>
</evidence>
<dbReference type="CDD" id="cd00806">
    <property type="entry name" value="TrpRS_core"/>
    <property type="match status" value="1"/>
</dbReference>
<evidence type="ECO:0000256" key="10">
    <source>
        <dbReference type="ARBA" id="ARBA00049929"/>
    </source>
</evidence>
<dbReference type="PROSITE" id="PS00178">
    <property type="entry name" value="AA_TRNA_LIGASE_I"/>
    <property type="match status" value="1"/>
</dbReference>
<dbReference type="InterPro" id="IPR001412">
    <property type="entry name" value="aa-tRNA-synth_I_CS"/>
</dbReference>
<evidence type="ECO:0000256" key="8">
    <source>
        <dbReference type="ARBA" id="ARBA00023146"/>
    </source>
</evidence>
<dbReference type="InterPro" id="IPR050203">
    <property type="entry name" value="Trp-tRNA_synthetase"/>
</dbReference>
<dbReference type="HAMAP" id="MF_00140_B">
    <property type="entry name" value="Trp_tRNA_synth_B"/>
    <property type="match status" value="1"/>
</dbReference>
<keyword evidence="5 12" id="KW-0547">Nucleotide-binding</keyword>
<comment type="similarity">
    <text evidence="2 12">Belongs to the class-I aminoacyl-tRNA synthetase family.</text>
</comment>
<evidence type="ECO:0000256" key="9">
    <source>
        <dbReference type="ARBA" id="ARBA00030268"/>
    </source>
</evidence>
<keyword evidence="6 12" id="KW-0067">ATP-binding</keyword>
<dbReference type="InterPro" id="IPR014729">
    <property type="entry name" value="Rossmann-like_a/b/a_fold"/>
</dbReference>
<dbReference type="Gene3D" id="3.40.50.620">
    <property type="entry name" value="HUPs"/>
    <property type="match status" value="1"/>
</dbReference>
<dbReference type="FunFam" id="1.10.240.10:FF:000002">
    <property type="entry name" value="Tryptophan--tRNA ligase"/>
    <property type="match status" value="1"/>
</dbReference>
<dbReference type="GO" id="GO:0004830">
    <property type="term" value="F:tryptophan-tRNA ligase activity"/>
    <property type="evidence" value="ECO:0007669"/>
    <property type="project" value="UniProtKB-EC"/>
</dbReference>
<comment type="catalytic activity">
    <reaction evidence="10">
        <text>tRNA(Trp) + L-tryptophan + ATP = L-tryptophyl-tRNA(Trp) + AMP + diphosphate + H(+)</text>
        <dbReference type="Rhea" id="RHEA:24080"/>
        <dbReference type="Rhea" id="RHEA-COMP:9671"/>
        <dbReference type="Rhea" id="RHEA-COMP:9705"/>
        <dbReference type="ChEBI" id="CHEBI:15378"/>
        <dbReference type="ChEBI" id="CHEBI:30616"/>
        <dbReference type="ChEBI" id="CHEBI:33019"/>
        <dbReference type="ChEBI" id="CHEBI:57912"/>
        <dbReference type="ChEBI" id="CHEBI:78442"/>
        <dbReference type="ChEBI" id="CHEBI:78535"/>
        <dbReference type="ChEBI" id="CHEBI:456215"/>
        <dbReference type="EC" id="6.1.1.2"/>
    </reaction>
</comment>
<evidence type="ECO:0000256" key="5">
    <source>
        <dbReference type="ARBA" id="ARBA00022741"/>
    </source>
</evidence>
<dbReference type="OrthoDB" id="15808at2759"/>
<dbReference type="GO" id="GO:0070183">
    <property type="term" value="P:mitochondrial tryptophanyl-tRNA aminoacylation"/>
    <property type="evidence" value="ECO:0007669"/>
    <property type="project" value="TreeGrafter"/>
</dbReference>
<dbReference type="EMBL" id="MU004239">
    <property type="protein sequence ID" value="KAF2666301.1"/>
    <property type="molecule type" value="Genomic_DNA"/>
</dbReference>
<dbReference type="SUPFAM" id="SSF52374">
    <property type="entry name" value="Nucleotidylyl transferase"/>
    <property type="match status" value="1"/>
</dbReference>
<dbReference type="Proteomes" id="UP000799302">
    <property type="component" value="Unassembled WGS sequence"/>
</dbReference>
<dbReference type="InterPro" id="IPR002306">
    <property type="entry name" value="Trp-tRNA-ligase"/>
</dbReference>
<dbReference type="AlphaFoldDB" id="A0A6A6U3Y4"/>
<evidence type="ECO:0000313" key="14">
    <source>
        <dbReference type="Proteomes" id="UP000799302"/>
    </source>
</evidence>
<sequence>MFSKHSNTRHFKPLRKALLARSQVEISRRCLSSSPTPSKSKVIFSGIQPTGIPHLGNYLGALRQWVKLQETESDDTRLLYSLVDLHAITVKQDPRQLRQWRHESLATLLAIGLDPARSIIFHQSDVPAHSELMWILSCTASVGHLSRMTQWKSKLALPENAKPLDSPLQLGLFSYPVLQAADILVHQATHVPVGEDQSQHLEFTRSCATGFNHLYGDVLTEPETILSPAKRVMSLSKPADKKMSKSDTNYKSRILITDSREEIQRKVKTAVTDSIDGITFDPINRPGIANLVTIMQYLLEDELITPEELVKDIPTKSALKDRVTDVIDAHIEPIRERFNKLMSPDDRDYLIDVAEEGAEMAITSAEETMKKVRDAIGFGSASYK</sequence>
<dbReference type="PRINTS" id="PR01039">
    <property type="entry name" value="TRNASYNTHTRP"/>
</dbReference>
<evidence type="ECO:0000256" key="2">
    <source>
        <dbReference type="ARBA" id="ARBA00005594"/>
    </source>
</evidence>
<dbReference type="FunFam" id="3.40.50.620:FF:000082">
    <property type="entry name" value="MSW1p Mitochondrial tryptophanyl-tRNA synthetase"/>
    <property type="match status" value="1"/>
</dbReference>
<organism evidence="13 14">
    <name type="scientific">Microthyrium microscopicum</name>
    <dbReference type="NCBI Taxonomy" id="703497"/>
    <lineage>
        <taxon>Eukaryota</taxon>
        <taxon>Fungi</taxon>
        <taxon>Dikarya</taxon>
        <taxon>Ascomycota</taxon>
        <taxon>Pezizomycotina</taxon>
        <taxon>Dothideomycetes</taxon>
        <taxon>Dothideomycetes incertae sedis</taxon>
        <taxon>Microthyriales</taxon>
        <taxon>Microthyriaceae</taxon>
        <taxon>Microthyrium</taxon>
    </lineage>
</organism>
<keyword evidence="4 12" id="KW-0436">Ligase</keyword>
<dbReference type="GO" id="GO:0005524">
    <property type="term" value="F:ATP binding"/>
    <property type="evidence" value="ECO:0007669"/>
    <property type="project" value="UniProtKB-KW"/>
</dbReference>
<dbReference type="Pfam" id="PF00579">
    <property type="entry name" value="tRNA-synt_1b"/>
    <property type="match status" value="1"/>
</dbReference>
<dbReference type="NCBIfam" id="TIGR00233">
    <property type="entry name" value="trpS"/>
    <property type="match status" value="1"/>
</dbReference>
<protein>
    <recommendedName>
        <fullName evidence="11">Tryptophan--tRNA ligase, mitochondrial</fullName>
        <ecNumber evidence="3">6.1.1.2</ecNumber>
    </recommendedName>
    <alternativeName>
        <fullName evidence="9">Tryptophanyl-tRNA synthetase</fullName>
    </alternativeName>
</protein>
<proteinExistence type="inferred from homology"/>
<accession>A0A6A6U3Y4</accession>
<evidence type="ECO:0000313" key="13">
    <source>
        <dbReference type="EMBL" id="KAF2666301.1"/>
    </source>
</evidence>
<dbReference type="Gene3D" id="1.10.240.10">
    <property type="entry name" value="Tyrosyl-Transfer RNA Synthetase"/>
    <property type="match status" value="1"/>
</dbReference>
<dbReference type="InterPro" id="IPR024109">
    <property type="entry name" value="Trp-tRNA-ligase_bac-type"/>
</dbReference>
<dbReference type="PANTHER" id="PTHR43766">
    <property type="entry name" value="TRYPTOPHAN--TRNA LIGASE, MITOCHONDRIAL"/>
    <property type="match status" value="1"/>
</dbReference>
<comment type="subcellular location">
    <subcellularLocation>
        <location evidence="1">Mitochondrion matrix</location>
    </subcellularLocation>
</comment>
<evidence type="ECO:0000256" key="12">
    <source>
        <dbReference type="RuleBase" id="RU363036"/>
    </source>
</evidence>